<dbReference type="Pfam" id="PF00443">
    <property type="entry name" value="UCH"/>
    <property type="match status" value="1"/>
</dbReference>
<protein>
    <recommendedName>
        <fullName evidence="3">USP domain-containing protein</fullName>
    </recommendedName>
</protein>
<dbReference type="AlphaFoldDB" id="T0S6A7"/>
<dbReference type="GO" id="GO:0004843">
    <property type="term" value="F:cysteine-type deubiquitinase activity"/>
    <property type="evidence" value="ECO:0007669"/>
    <property type="project" value="InterPro"/>
</dbReference>
<dbReference type="PROSITE" id="PS50235">
    <property type="entry name" value="USP_3"/>
    <property type="match status" value="1"/>
</dbReference>
<feature type="region of interest" description="Disordered" evidence="2">
    <location>
        <begin position="949"/>
        <end position="984"/>
    </location>
</feature>
<dbReference type="CDD" id="cd02257">
    <property type="entry name" value="Peptidase_C19"/>
    <property type="match status" value="1"/>
</dbReference>
<dbReference type="SUPFAM" id="SSF54001">
    <property type="entry name" value="Cysteine proteinases"/>
    <property type="match status" value="1"/>
</dbReference>
<dbReference type="PROSITE" id="PS00973">
    <property type="entry name" value="USP_2"/>
    <property type="match status" value="1"/>
</dbReference>
<dbReference type="InterPro" id="IPR001394">
    <property type="entry name" value="Peptidase_C19_UCH"/>
</dbReference>
<dbReference type="STRING" id="1156394.T0S6A7"/>
<sequence>MAMARMQERVKELEGCLTDRDATMTLSTMRIAELEVALANKTPQLADGRSSESAADDGHAGSGRLALRVKGLQGLLAQEQRAHDATRAERNALSDALKLEQAKYNIAADKGAQRELLLEKQLADARSGKSAAAVVDAGILSRQTQRVKELQGLLAQAHADRDALTLALELEQAAHNDARVNCDVLVQELSKSKETASKHETTINALSRMSASNDAASTRWKRLAYALQRYTRSFDRRHLELKPHMAPAGLERFGLTCYINVVLHCLAHTLFLTHISAARDDAFAMALAELLVAIRNGDTSRFDHDHPVLAYYRDEQDDALEYLTWLNGILEPTRVPMAVFGMNEIATRTCSDCRQSSTGRTPIHYITVKPCNSVVKALNIARPALGQEETVQRNCDECGPLHNHESHTRLDRAPPVVVVNMPCYDPSGLVEAKIVIENPAIELSIKLQAATYELVAVVVHEGISKECGHYVAYVRSRHNAPGSKDHTWYKMDDDHPVQSVTTATVKTLQGTLFFYERTDATATETNLESASTVQHGRDKRPKSPAIDDPAPKKPRHTSSEALQGGFEFSGDQPSGFEFGDGQHDDFELGGWSPTEETKEPESQALRRPDGAASPEISRRDFGSTRRDAMVHPDANYSEVQPFVATPDCIEISDDSDDEQAVAEQQRPGASEHQGRSAPGEPQSLRGPAPSTRKKRQFRCIPPAPTDRILRSNGPAPVPGPLRPQRQEKEHTEEHKIAHVAAIKASIANKERLKEILKRQARSIRAATPEARCLTIPSHALCKPLVPFASRSTAKGLTLDDKRNILRWLRGAFGSKIAASRKMRDIKTVIQMMHIDADNLWTFTPLGAMTPAQDTSATKLTTYLNGLRLDERLEAFPYLQAFANLSNNAAALVFSNTKRKKNPWSCLAALLGPCDAQHTAASSTASLIEPSSPPALARVDTLVESAMAVEASPSNRHGRSASAPRQSLSNDQDIVPPPAQDALLD</sequence>
<dbReference type="GO" id="GO:0016579">
    <property type="term" value="P:protein deubiquitination"/>
    <property type="evidence" value="ECO:0007669"/>
    <property type="project" value="InterPro"/>
</dbReference>
<dbReference type="Gene3D" id="3.90.70.10">
    <property type="entry name" value="Cysteine proteinases"/>
    <property type="match status" value="1"/>
</dbReference>
<name>T0S6A7_SAPDV</name>
<feature type="region of interest" description="Disordered" evidence="2">
    <location>
        <begin position="524"/>
        <end position="624"/>
    </location>
</feature>
<feature type="compositionally biased region" description="Polar residues" evidence="2">
    <location>
        <begin position="524"/>
        <end position="534"/>
    </location>
</feature>
<proteinExistence type="predicted"/>
<dbReference type="GO" id="GO:0005829">
    <property type="term" value="C:cytosol"/>
    <property type="evidence" value="ECO:0007669"/>
    <property type="project" value="TreeGrafter"/>
</dbReference>
<feature type="coiled-coil region" evidence="1">
    <location>
        <begin position="739"/>
        <end position="766"/>
    </location>
</feature>
<evidence type="ECO:0000313" key="4">
    <source>
        <dbReference type="EMBL" id="EQC40663.1"/>
    </source>
</evidence>
<dbReference type="InParanoid" id="T0S6A7"/>
<dbReference type="RefSeq" id="XP_008605507.1">
    <property type="nucleotide sequence ID" value="XM_008607285.1"/>
</dbReference>
<gene>
    <name evidence="4" type="ORF">SDRG_01741</name>
</gene>
<feature type="compositionally biased region" description="Basic and acidic residues" evidence="2">
    <location>
        <begin position="595"/>
        <end position="609"/>
    </location>
</feature>
<keyword evidence="5" id="KW-1185">Reference proteome</keyword>
<dbReference type="EMBL" id="JH767135">
    <property type="protein sequence ID" value="EQC40663.1"/>
    <property type="molecule type" value="Genomic_DNA"/>
</dbReference>
<feature type="compositionally biased region" description="Polar residues" evidence="2">
    <location>
        <begin position="962"/>
        <end position="971"/>
    </location>
</feature>
<feature type="domain" description="USP" evidence="3">
    <location>
        <begin position="248"/>
        <end position="518"/>
    </location>
</feature>
<evidence type="ECO:0000313" key="5">
    <source>
        <dbReference type="Proteomes" id="UP000030762"/>
    </source>
</evidence>
<evidence type="ECO:0000256" key="1">
    <source>
        <dbReference type="SAM" id="Coils"/>
    </source>
</evidence>
<evidence type="ECO:0000259" key="3">
    <source>
        <dbReference type="PROSITE" id="PS50235"/>
    </source>
</evidence>
<dbReference type="InterPro" id="IPR050164">
    <property type="entry name" value="Peptidase_C19"/>
</dbReference>
<dbReference type="OrthoDB" id="289038at2759"/>
<dbReference type="PANTHER" id="PTHR24006">
    <property type="entry name" value="UBIQUITIN CARBOXYL-TERMINAL HYDROLASE"/>
    <property type="match status" value="1"/>
</dbReference>
<dbReference type="InterPro" id="IPR028889">
    <property type="entry name" value="USP"/>
</dbReference>
<dbReference type="InterPro" id="IPR018200">
    <property type="entry name" value="USP_CS"/>
</dbReference>
<dbReference type="Proteomes" id="UP000030762">
    <property type="component" value="Unassembled WGS sequence"/>
</dbReference>
<reference evidence="4 5" key="1">
    <citation type="submission" date="2012-04" db="EMBL/GenBank/DDBJ databases">
        <title>The Genome Sequence of Saprolegnia declina VS20.</title>
        <authorList>
            <consortium name="The Broad Institute Genome Sequencing Platform"/>
            <person name="Russ C."/>
            <person name="Nusbaum C."/>
            <person name="Tyler B."/>
            <person name="van West P."/>
            <person name="Dieguez-Uribeondo J."/>
            <person name="de Bruijn I."/>
            <person name="Tripathy S."/>
            <person name="Jiang R."/>
            <person name="Young S.K."/>
            <person name="Zeng Q."/>
            <person name="Gargeya S."/>
            <person name="Fitzgerald M."/>
            <person name="Haas B."/>
            <person name="Abouelleil A."/>
            <person name="Alvarado L."/>
            <person name="Arachchi H.M."/>
            <person name="Berlin A."/>
            <person name="Chapman S.B."/>
            <person name="Goldberg J."/>
            <person name="Griggs A."/>
            <person name="Gujja S."/>
            <person name="Hansen M."/>
            <person name="Howarth C."/>
            <person name="Imamovic A."/>
            <person name="Larimer J."/>
            <person name="McCowen C."/>
            <person name="Montmayeur A."/>
            <person name="Murphy C."/>
            <person name="Neiman D."/>
            <person name="Pearson M."/>
            <person name="Priest M."/>
            <person name="Roberts A."/>
            <person name="Saif S."/>
            <person name="Shea T."/>
            <person name="Sisk P."/>
            <person name="Sykes S."/>
            <person name="Wortman J."/>
            <person name="Nusbaum C."/>
            <person name="Birren B."/>
        </authorList>
    </citation>
    <scope>NUCLEOTIDE SEQUENCE [LARGE SCALE GENOMIC DNA]</scope>
    <source>
        <strain evidence="4 5">VS20</strain>
    </source>
</reference>
<feature type="region of interest" description="Disordered" evidence="2">
    <location>
        <begin position="654"/>
        <end position="729"/>
    </location>
</feature>
<keyword evidence="1" id="KW-0175">Coiled coil</keyword>
<evidence type="ECO:0000256" key="2">
    <source>
        <dbReference type="SAM" id="MobiDB-lite"/>
    </source>
</evidence>
<dbReference type="InterPro" id="IPR038765">
    <property type="entry name" value="Papain-like_cys_pep_sf"/>
</dbReference>
<dbReference type="GeneID" id="19942468"/>
<organism evidence="4 5">
    <name type="scientific">Saprolegnia diclina (strain VS20)</name>
    <dbReference type="NCBI Taxonomy" id="1156394"/>
    <lineage>
        <taxon>Eukaryota</taxon>
        <taxon>Sar</taxon>
        <taxon>Stramenopiles</taxon>
        <taxon>Oomycota</taxon>
        <taxon>Saprolegniomycetes</taxon>
        <taxon>Saprolegniales</taxon>
        <taxon>Saprolegniaceae</taxon>
        <taxon>Saprolegnia</taxon>
    </lineage>
</organism>
<dbReference type="eggNOG" id="KOG1865">
    <property type="taxonomic scope" value="Eukaryota"/>
</dbReference>
<dbReference type="GO" id="GO:0005634">
    <property type="term" value="C:nucleus"/>
    <property type="evidence" value="ECO:0007669"/>
    <property type="project" value="TreeGrafter"/>
</dbReference>
<dbReference type="VEuPathDB" id="FungiDB:SDRG_01741"/>
<accession>T0S6A7</accession>